<comment type="subcellular location">
    <subcellularLocation>
        <location evidence="4">Cytoplasm</location>
    </subcellularLocation>
</comment>
<dbReference type="Gene3D" id="3.90.950.10">
    <property type="match status" value="1"/>
</dbReference>
<reference evidence="5 6" key="1">
    <citation type="submission" date="2016-10" db="EMBL/GenBank/DDBJ databases">
        <authorList>
            <person name="Varghese N."/>
            <person name="Submissions S."/>
        </authorList>
    </citation>
    <scope>NUCLEOTIDE SEQUENCE [LARGE SCALE GENOMIC DNA]</scope>
    <source>
        <strain evidence="5 6">DSM 16392</strain>
    </source>
</reference>
<evidence type="ECO:0000313" key="5">
    <source>
        <dbReference type="EMBL" id="SFJ92810.1"/>
    </source>
</evidence>
<evidence type="ECO:0000256" key="4">
    <source>
        <dbReference type="HAMAP-Rule" id="MF_00528"/>
    </source>
</evidence>
<evidence type="ECO:0000313" key="6">
    <source>
        <dbReference type="Proteomes" id="UP000199598"/>
    </source>
</evidence>
<dbReference type="RefSeq" id="WP_093516216.1">
    <property type="nucleotide sequence ID" value="NZ_FOSK01000001.1"/>
</dbReference>
<comment type="catalytic activity">
    <reaction evidence="4">
        <text>a 2'-deoxyribonucleoside 5'-triphosphate + H2O = a 2'-deoxyribonucleoside 5'-phosphate + diphosphate + H(+)</text>
        <dbReference type="Rhea" id="RHEA:44644"/>
        <dbReference type="ChEBI" id="CHEBI:15377"/>
        <dbReference type="ChEBI" id="CHEBI:15378"/>
        <dbReference type="ChEBI" id="CHEBI:33019"/>
        <dbReference type="ChEBI" id="CHEBI:61560"/>
        <dbReference type="ChEBI" id="CHEBI:65317"/>
        <dbReference type="EC" id="3.6.1.9"/>
    </reaction>
</comment>
<keyword evidence="2 4" id="KW-0378">Hydrolase</keyword>
<comment type="similarity">
    <text evidence="4">Belongs to the Maf family.</text>
</comment>
<sequence>MTRLILASGSKIRATLLENAGLIFDRIPANVDERQIEEPLLSTGVDPEVIAAKLSIAKAKEVSARNHGAYVVGADQILAFEGKRLVKPEDLNAAREQLMSFSGKSHALHSAACVVKDGEVVWEGISTAILNVRELSEDFLDWYIERTGSEILSSVGAYQLEAEGVQLFDKIEGDYFTVLGLPLLSLLSFLREIEVLKK</sequence>
<accession>A0A1I3VCE1</accession>
<dbReference type="EC" id="3.6.1.9" evidence="4"/>
<comment type="caution">
    <text evidence="4">Lacks conserved residue(s) required for the propagation of feature annotation.</text>
</comment>
<evidence type="ECO:0000256" key="2">
    <source>
        <dbReference type="ARBA" id="ARBA00022801"/>
    </source>
</evidence>
<proteinExistence type="inferred from homology"/>
<feature type="active site" description="Proton acceptor" evidence="4">
    <location>
        <position position="75"/>
    </location>
</feature>
<name>A0A1I3VCE1_9HYPH</name>
<dbReference type="InterPro" id="IPR003697">
    <property type="entry name" value="Maf-like"/>
</dbReference>
<dbReference type="Pfam" id="PF02545">
    <property type="entry name" value="Maf"/>
    <property type="match status" value="1"/>
</dbReference>
<keyword evidence="3 4" id="KW-0546">Nucleotide metabolism</keyword>
<dbReference type="PIRSF" id="PIRSF006305">
    <property type="entry name" value="Maf"/>
    <property type="match status" value="1"/>
</dbReference>
<dbReference type="SUPFAM" id="SSF52972">
    <property type="entry name" value="ITPase-like"/>
    <property type="match status" value="1"/>
</dbReference>
<comment type="cofactor">
    <cofactor evidence="1 4">
        <name>a divalent metal cation</name>
        <dbReference type="ChEBI" id="CHEBI:60240"/>
    </cofactor>
</comment>
<dbReference type="CDD" id="cd00555">
    <property type="entry name" value="Maf"/>
    <property type="match status" value="1"/>
</dbReference>
<comment type="function">
    <text evidence="4">Nucleoside triphosphate pyrophosphatase. May have a dual role in cell division arrest and in preventing the incorporation of modified nucleotides into cellular nucleic acids.</text>
</comment>
<dbReference type="EMBL" id="FOSK01000001">
    <property type="protein sequence ID" value="SFJ92810.1"/>
    <property type="molecule type" value="Genomic_DNA"/>
</dbReference>
<comment type="caution">
    <text evidence="5">The sequence shown here is derived from an EMBL/GenBank/DDBJ whole genome shotgun (WGS) entry which is preliminary data.</text>
</comment>
<keyword evidence="4" id="KW-0963">Cytoplasm</keyword>
<comment type="catalytic activity">
    <reaction evidence="4">
        <text>a ribonucleoside 5'-triphosphate + H2O = a ribonucleoside 5'-phosphate + diphosphate + H(+)</text>
        <dbReference type="Rhea" id="RHEA:23996"/>
        <dbReference type="ChEBI" id="CHEBI:15377"/>
        <dbReference type="ChEBI" id="CHEBI:15378"/>
        <dbReference type="ChEBI" id="CHEBI:33019"/>
        <dbReference type="ChEBI" id="CHEBI:58043"/>
        <dbReference type="ChEBI" id="CHEBI:61557"/>
        <dbReference type="EC" id="3.6.1.9"/>
    </reaction>
</comment>
<gene>
    <name evidence="5" type="ORF">SAMN04488518_101308</name>
</gene>
<evidence type="ECO:0000256" key="1">
    <source>
        <dbReference type="ARBA" id="ARBA00001968"/>
    </source>
</evidence>
<evidence type="ECO:0000256" key="3">
    <source>
        <dbReference type="ARBA" id="ARBA00023080"/>
    </source>
</evidence>
<dbReference type="InterPro" id="IPR029001">
    <property type="entry name" value="ITPase-like_fam"/>
</dbReference>
<organism evidence="5 6">
    <name type="scientific">Pseudovibrio ascidiaceicola</name>
    <dbReference type="NCBI Taxonomy" id="285279"/>
    <lineage>
        <taxon>Bacteria</taxon>
        <taxon>Pseudomonadati</taxon>
        <taxon>Pseudomonadota</taxon>
        <taxon>Alphaproteobacteria</taxon>
        <taxon>Hyphomicrobiales</taxon>
        <taxon>Stappiaceae</taxon>
        <taxon>Pseudovibrio</taxon>
    </lineage>
</organism>
<dbReference type="HAMAP" id="MF_00528">
    <property type="entry name" value="Maf"/>
    <property type="match status" value="1"/>
</dbReference>
<protein>
    <recommendedName>
        <fullName evidence="4">Nucleoside triphosphate pyrophosphatase</fullName>
        <ecNumber evidence="4">3.6.1.9</ecNumber>
    </recommendedName>
    <alternativeName>
        <fullName evidence="4">Nucleotide pyrophosphatase</fullName>
        <shortName evidence="4">Nucleotide PPase</shortName>
    </alternativeName>
</protein>
<dbReference type="Proteomes" id="UP000199598">
    <property type="component" value="Unassembled WGS sequence"/>
</dbReference>
<dbReference type="PANTHER" id="PTHR43213">
    <property type="entry name" value="BIFUNCTIONAL DTTP/UTP PYROPHOSPHATASE/METHYLTRANSFERASE PROTEIN-RELATED"/>
    <property type="match status" value="1"/>
</dbReference>
<dbReference type="PANTHER" id="PTHR43213:SF5">
    <property type="entry name" value="BIFUNCTIONAL DTTP_UTP PYROPHOSPHATASE_METHYLTRANSFERASE PROTEIN-RELATED"/>
    <property type="match status" value="1"/>
</dbReference>
<keyword evidence="6" id="KW-1185">Reference proteome</keyword>